<dbReference type="KEGG" id="pmet:G4Y79_12335"/>
<feature type="domain" description="DNA topoisomerase I catalytic core eukaryotic-type" evidence="7">
    <location>
        <begin position="86"/>
        <end position="294"/>
    </location>
</feature>
<dbReference type="GO" id="GO:0003917">
    <property type="term" value="F:DNA topoisomerase type I (single strand cut, ATP-independent) activity"/>
    <property type="evidence" value="ECO:0007669"/>
    <property type="project" value="UniProtKB-EC"/>
</dbReference>
<protein>
    <recommendedName>
        <fullName evidence="3">DNA topoisomerase</fullName>
        <ecNumber evidence="3">5.6.2.1</ecNumber>
    </recommendedName>
</protein>
<dbReference type="SUPFAM" id="SSF55869">
    <property type="entry name" value="DNA topoisomerase I domain"/>
    <property type="match status" value="1"/>
</dbReference>
<dbReference type="SUPFAM" id="SSF56349">
    <property type="entry name" value="DNA breaking-rejoining enzymes"/>
    <property type="match status" value="1"/>
</dbReference>
<accession>A0A7S8IBJ0</accession>
<dbReference type="AlphaFoldDB" id="A0A7S8IBJ0"/>
<gene>
    <name evidence="9" type="ORF">G4Y79_12335</name>
</gene>
<dbReference type="Pfam" id="PF21338">
    <property type="entry name" value="Top1B_N_bact"/>
    <property type="match status" value="1"/>
</dbReference>
<organism evidence="9 10">
    <name type="scientific">Phototrophicus methaneseepsis</name>
    <dbReference type="NCBI Taxonomy" id="2710758"/>
    <lineage>
        <taxon>Bacteria</taxon>
        <taxon>Bacillati</taxon>
        <taxon>Chloroflexota</taxon>
        <taxon>Candidatus Thermofontia</taxon>
        <taxon>Phototrophicales</taxon>
        <taxon>Phototrophicaceae</taxon>
        <taxon>Phototrophicus</taxon>
    </lineage>
</organism>
<reference evidence="9 10" key="1">
    <citation type="submission" date="2020-02" db="EMBL/GenBank/DDBJ databases">
        <authorList>
            <person name="Zheng R.K."/>
            <person name="Sun C.M."/>
        </authorList>
    </citation>
    <scope>NUCLEOTIDE SEQUENCE [LARGE SCALE GENOMIC DNA]</scope>
    <source>
        <strain evidence="10">rifampicinis</strain>
    </source>
</reference>
<dbReference type="EC" id="5.6.2.1" evidence="3"/>
<dbReference type="Gene3D" id="3.90.15.10">
    <property type="entry name" value="Topoisomerase I, Chain A, domain 3"/>
    <property type="match status" value="1"/>
</dbReference>
<evidence type="ECO:0000256" key="2">
    <source>
        <dbReference type="ARBA" id="ARBA00006645"/>
    </source>
</evidence>
<name>A0A7S8IBJ0_9CHLR</name>
<dbReference type="RefSeq" id="WP_195168580.1">
    <property type="nucleotide sequence ID" value="NZ_CP062983.1"/>
</dbReference>
<evidence type="ECO:0000256" key="5">
    <source>
        <dbReference type="ARBA" id="ARBA00023125"/>
    </source>
</evidence>
<dbReference type="PRINTS" id="PR00416">
    <property type="entry name" value="EUTPISMRASEI"/>
</dbReference>
<dbReference type="InterPro" id="IPR013500">
    <property type="entry name" value="TopoI_cat_euk"/>
</dbReference>
<dbReference type="EMBL" id="CP062983">
    <property type="protein sequence ID" value="QPC80505.1"/>
    <property type="molecule type" value="Genomic_DNA"/>
</dbReference>
<evidence type="ECO:0000313" key="10">
    <source>
        <dbReference type="Proteomes" id="UP000594468"/>
    </source>
</evidence>
<dbReference type="Gene3D" id="3.30.66.10">
    <property type="entry name" value="DNA topoisomerase I domain"/>
    <property type="match status" value="1"/>
</dbReference>
<keyword evidence="10" id="KW-1185">Reference proteome</keyword>
<evidence type="ECO:0000259" key="8">
    <source>
        <dbReference type="Pfam" id="PF21338"/>
    </source>
</evidence>
<dbReference type="PROSITE" id="PS52038">
    <property type="entry name" value="TOPO_IB_2"/>
    <property type="match status" value="1"/>
</dbReference>
<comment type="catalytic activity">
    <reaction evidence="1">
        <text>ATP-independent breakage of single-stranded DNA, followed by passage and rejoining.</text>
        <dbReference type="EC" id="5.6.2.1"/>
    </reaction>
</comment>
<keyword evidence="4" id="KW-0799">Topoisomerase</keyword>
<dbReference type="InterPro" id="IPR014711">
    <property type="entry name" value="TopoI_cat_a-hlx-sub_euk"/>
</dbReference>
<evidence type="ECO:0000256" key="6">
    <source>
        <dbReference type="ARBA" id="ARBA00023235"/>
    </source>
</evidence>
<keyword evidence="6 9" id="KW-0413">Isomerase</keyword>
<evidence type="ECO:0000256" key="1">
    <source>
        <dbReference type="ARBA" id="ARBA00000213"/>
    </source>
</evidence>
<dbReference type="InterPro" id="IPR035447">
    <property type="entry name" value="DNA_topo_I_N_sf"/>
</dbReference>
<dbReference type="GO" id="GO:0006265">
    <property type="term" value="P:DNA topological change"/>
    <property type="evidence" value="ECO:0007669"/>
    <property type="project" value="InterPro"/>
</dbReference>
<dbReference type="InterPro" id="IPR001631">
    <property type="entry name" value="TopoI"/>
</dbReference>
<dbReference type="Gene3D" id="1.10.132.120">
    <property type="match status" value="1"/>
</dbReference>
<comment type="similarity">
    <text evidence="2">Belongs to the type IB topoisomerase family.</text>
</comment>
<evidence type="ECO:0000313" key="9">
    <source>
        <dbReference type="EMBL" id="QPC80505.1"/>
    </source>
</evidence>
<dbReference type="InterPro" id="IPR011010">
    <property type="entry name" value="DNA_brk_join_enz"/>
</dbReference>
<dbReference type="Proteomes" id="UP000594468">
    <property type="component" value="Chromosome"/>
</dbReference>
<dbReference type="GO" id="GO:0003677">
    <property type="term" value="F:DNA binding"/>
    <property type="evidence" value="ECO:0007669"/>
    <property type="project" value="UniProtKB-KW"/>
</dbReference>
<keyword evidence="5" id="KW-0238">DNA-binding</keyword>
<sequence>MSRLRYVSTDEPGYSRKPWGQGFTYRDQDGQTVNDPDLREWFESIVIPPAWTDVWISPYKNGHILATGRDDKGRKQYIYHPDWGKVRDQKKFDQLYEFGQSLPKIREVTDQHLRHRNVTRDRVLAALVRLLEMTLIRVGNDEYAKKNDSYGLTTLTDDHAEIDGGTVTFDFVGKSGKEHSIVLKDRRLARVVKRCQDIPGYELFQYYDENGDHRVVDSADVNDYLHEITGKSFTAKVFRTWGGSTLAIQYLCEQCDETESESATRACVSHVADMLGNTKAVSRQYYIHPIIMDAHLDGTLDQIYAQQQKKKPRSDYDLTPEERTLMTLIEQRMS</sequence>
<evidence type="ECO:0000259" key="7">
    <source>
        <dbReference type="Pfam" id="PF01028"/>
    </source>
</evidence>
<proteinExistence type="inferred from homology"/>
<evidence type="ECO:0000256" key="3">
    <source>
        <dbReference type="ARBA" id="ARBA00012891"/>
    </source>
</evidence>
<evidence type="ECO:0000256" key="4">
    <source>
        <dbReference type="ARBA" id="ARBA00023029"/>
    </source>
</evidence>
<dbReference type="Pfam" id="PF01028">
    <property type="entry name" value="Topoisom_I"/>
    <property type="match status" value="1"/>
</dbReference>
<dbReference type="InterPro" id="IPR049331">
    <property type="entry name" value="Top1B_N_bact"/>
</dbReference>
<feature type="domain" description="DNA topoisomerase IB N-terminal" evidence="8">
    <location>
        <begin position="22"/>
        <end position="70"/>
    </location>
</feature>